<dbReference type="AlphaFoldDB" id="A0A0H5R5Z9"/>
<keyword evidence="4" id="KW-0498">Mitosis</keyword>
<feature type="domain" description="HORMA" evidence="7">
    <location>
        <begin position="15"/>
        <end position="204"/>
    </location>
</feature>
<evidence type="ECO:0000256" key="5">
    <source>
        <dbReference type="ARBA" id="ARBA00023242"/>
    </source>
</evidence>
<comment type="subcellular location">
    <subcellularLocation>
        <location evidence="1">Nucleus</location>
    </subcellularLocation>
</comment>
<dbReference type="PANTHER" id="PTHR11842:SF11">
    <property type="entry name" value="MITOTIC SPINDLE ASSEMBLY CHECKPOINT PROTEIN MAD2A"/>
    <property type="match status" value="1"/>
</dbReference>
<protein>
    <recommendedName>
        <fullName evidence="7">HORMA domain-containing protein</fullName>
    </recommendedName>
</protein>
<dbReference type="InterPro" id="IPR045091">
    <property type="entry name" value="Mad2-like"/>
</dbReference>
<accession>A0A0H5R5Z9</accession>
<dbReference type="InterPro" id="IPR003511">
    <property type="entry name" value="HORMA_dom"/>
</dbReference>
<evidence type="ECO:0000259" key="7">
    <source>
        <dbReference type="PROSITE" id="PS50815"/>
    </source>
</evidence>
<organism evidence="8">
    <name type="scientific">Spongospora subterranea</name>
    <dbReference type="NCBI Taxonomy" id="70186"/>
    <lineage>
        <taxon>Eukaryota</taxon>
        <taxon>Sar</taxon>
        <taxon>Rhizaria</taxon>
        <taxon>Endomyxa</taxon>
        <taxon>Phytomyxea</taxon>
        <taxon>Plasmodiophorida</taxon>
        <taxon>Plasmodiophoridae</taxon>
        <taxon>Spongospora</taxon>
    </lineage>
</organism>
<evidence type="ECO:0000313" key="8">
    <source>
        <dbReference type="EMBL" id="CRZ09548.1"/>
    </source>
</evidence>
<name>A0A0H5R5Z9_9EUKA</name>
<evidence type="ECO:0000256" key="2">
    <source>
        <dbReference type="ARBA" id="ARBA00010348"/>
    </source>
</evidence>
<dbReference type="GO" id="GO:0000776">
    <property type="term" value="C:kinetochore"/>
    <property type="evidence" value="ECO:0007669"/>
    <property type="project" value="TreeGrafter"/>
</dbReference>
<dbReference type="PANTHER" id="PTHR11842">
    <property type="entry name" value="MITOTIC SPINDLE ASSEMBLY CHECKPOINT PROTEIN MAD2"/>
    <property type="match status" value="1"/>
</dbReference>
<proteinExistence type="inferred from homology"/>
<dbReference type="Pfam" id="PF02301">
    <property type="entry name" value="HORMA"/>
    <property type="match status" value="1"/>
</dbReference>
<dbReference type="SUPFAM" id="SSF56019">
    <property type="entry name" value="The spindle assembly checkpoint protein mad2"/>
    <property type="match status" value="1"/>
</dbReference>
<dbReference type="InterPro" id="IPR036570">
    <property type="entry name" value="HORMA_dom_sf"/>
</dbReference>
<keyword evidence="6" id="KW-0131">Cell cycle</keyword>
<dbReference type="GO" id="GO:0051301">
    <property type="term" value="P:cell division"/>
    <property type="evidence" value="ECO:0007669"/>
    <property type="project" value="UniProtKB-KW"/>
</dbReference>
<comment type="similarity">
    <text evidence="2">Belongs to the MAD2 family.</text>
</comment>
<reference evidence="8" key="1">
    <citation type="submission" date="2015-04" db="EMBL/GenBank/DDBJ databases">
        <title>The genome sequence of the plant pathogenic Rhizarian Plasmodiophora brassicae reveals insights in its biotrophic life cycle and the origin of chitin synthesis.</title>
        <authorList>
            <person name="Schwelm A."/>
            <person name="Fogelqvist J."/>
            <person name="Knaust A."/>
            <person name="Julke S."/>
            <person name="Lilja T."/>
            <person name="Dhandapani V."/>
            <person name="Bonilla-Rosso G."/>
            <person name="Karlsson M."/>
            <person name="Shevchenko A."/>
            <person name="Choi S.R."/>
            <person name="Kim H.G."/>
            <person name="Park J.Y."/>
            <person name="Lim Y.P."/>
            <person name="Ludwig-Muller J."/>
            <person name="Dixelius C."/>
        </authorList>
    </citation>
    <scope>NUCLEOTIDE SEQUENCE</scope>
    <source>
        <tissue evidence="8">Potato root galls</tissue>
    </source>
</reference>
<dbReference type="FunFam" id="3.30.900.10:FF:000002">
    <property type="entry name" value="Mitotic spindle assembly checkpoint protein MAD2A"/>
    <property type="match status" value="1"/>
</dbReference>
<dbReference type="PROSITE" id="PS50815">
    <property type="entry name" value="HORMA"/>
    <property type="match status" value="1"/>
</dbReference>
<dbReference type="GO" id="GO:0007094">
    <property type="term" value="P:mitotic spindle assembly checkpoint signaling"/>
    <property type="evidence" value="ECO:0007669"/>
    <property type="project" value="TreeGrafter"/>
</dbReference>
<keyword evidence="3" id="KW-0132">Cell division</keyword>
<dbReference type="GO" id="GO:0005654">
    <property type="term" value="C:nucleoplasm"/>
    <property type="evidence" value="ECO:0007669"/>
    <property type="project" value="TreeGrafter"/>
</dbReference>
<sequence length="214" mass="24107">MSLTAQASKQAITLKGSTQIVTEFFGFSINTILYQRGIYPPESFSASEKYGLRMLVTTDTGLVEYLDQVLTQLSEWLLTGRVQCLVLVISNQHDGSTLERWVFNIETDLPSAEGAVKERGSNSGPKSEKEIMREIQAIMRQITSSVTFLPLLDVPCSFDLLIHTDLDTEVPKSWEESDPKYIANSAEVKLRSFTTKIHRVDAMVSYKNPDYDEQ</sequence>
<evidence type="ECO:0000256" key="4">
    <source>
        <dbReference type="ARBA" id="ARBA00022776"/>
    </source>
</evidence>
<dbReference type="GO" id="GO:0005737">
    <property type="term" value="C:cytoplasm"/>
    <property type="evidence" value="ECO:0007669"/>
    <property type="project" value="TreeGrafter"/>
</dbReference>
<dbReference type="Gene3D" id="3.30.900.10">
    <property type="entry name" value="HORMA domain"/>
    <property type="match status" value="1"/>
</dbReference>
<evidence type="ECO:0000256" key="6">
    <source>
        <dbReference type="ARBA" id="ARBA00023306"/>
    </source>
</evidence>
<evidence type="ECO:0000256" key="1">
    <source>
        <dbReference type="ARBA" id="ARBA00004123"/>
    </source>
</evidence>
<evidence type="ECO:0000256" key="3">
    <source>
        <dbReference type="ARBA" id="ARBA00022618"/>
    </source>
</evidence>
<dbReference type="EMBL" id="HACM01009106">
    <property type="protein sequence ID" value="CRZ09548.1"/>
    <property type="molecule type" value="Transcribed_RNA"/>
</dbReference>
<keyword evidence="5" id="KW-0539">Nucleus</keyword>